<evidence type="ECO:0000256" key="10">
    <source>
        <dbReference type="ARBA" id="ARBA00022777"/>
    </source>
</evidence>
<evidence type="ECO:0000256" key="1">
    <source>
        <dbReference type="ARBA" id="ARBA00001206"/>
    </source>
</evidence>
<keyword evidence="7 16" id="KW-0963">Cytoplasm</keyword>
<evidence type="ECO:0000256" key="16">
    <source>
        <dbReference type="HAMAP-Rule" id="MF_01274"/>
    </source>
</evidence>
<dbReference type="UniPathway" id="UPA00241">
    <property type="reaction ID" value="UER00352"/>
</dbReference>
<comment type="caution">
    <text evidence="16">Lacks conserved residue(s) required for the propagation of feature annotation.</text>
</comment>
<reference evidence="17 18" key="1">
    <citation type="submission" date="2016-10" db="EMBL/GenBank/DDBJ databases">
        <title>Alkaliphiles isolated from bioreactors.</title>
        <authorList>
            <person name="Salah Z."/>
            <person name="Rout S.P."/>
            <person name="Humphreys P.N."/>
        </authorList>
    </citation>
    <scope>NUCLEOTIDE SEQUENCE [LARGE SCALE GENOMIC DNA]</scope>
    <source>
        <strain evidence="17 18">ZS02</strain>
    </source>
</reference>
<dbReference type="Pfam" id="PF03309">
    <property type="entry name" value="Pan_kinase"/>
    <property type="match status" value="1"/>
</dbReference>
<evidence type="ECO:0000256" key="6">
    <source>
        <dbReference type="ARBA" id="ARBA00012102"/>
    </source>
</evidence>
<keyword evidence="18" id="KW-1185">Reference proteome</keyword>
<feature type="active site" description="Proton acceptor" evidence="16">
    <location>
        <position position="99"/>
    </location>
</feature>
<dbReference type="GO" id="GO:0004594">
    <property type="term" value="F:pantothenate kinase activity"/>
    <property type="evidence" value="ECO:0007669"/>
    <property type="project" value="UniProtKB-UniRule"/>
</dbReference>
<comment type="function">
    <text evidence="16">Catalyzes the phosphorylation of pantothenate (Pan), the first step in CoA biosynthesis.</text>
</comment>
<dbReference type="Proteomes" id="UP000187526">
    <property type="component" value="Unassembled WGS sequence"/>
</dbReference>
<comment type="similarity">
    <text evidence="14 16">Belongs to the type III pantothenate kinase family.</text>
</comment>
<keyword evidence="8 16" id="KW-0808">Transferase</keyword>
<dbReference type="PANTHER" id="PTHR34265:SF1">
    <property type="entry name" value="TYPE III PANTOTHENATE KINASE"/>
    <property type="match status" value="1"/>
</dbReference>
<dbReference type="Gene3D" id="3.30.420.40">
    <property type="match status" value="2"/>
</dbReference>
<dbReference type="EMBL" id="MTHD01000004">
    <property type="protein sequence ID" value="OMG53001.1"/>
    <property type="molecule type" value="Genomic_DNA"/>
</dbReference>
<dbReference type="InterPro" id="IPR004619">
    <property type="entry name" value="Type_III_PanK"/>
</dbReference>
<evidence type="ECO:0000256" key="3">
    <source>
        <dbReference type="ARBA" id="ARBA00004496"/>
    </source>
</evidence>
<evidence type="ECO:0000256" key="14">
    <source>
        <dbReference type="ARBA" id="ARBA00038036"/>
    </source>
</evidence>
<evidence type="ECO:0000256" key="8">
    <source>
        <dbReference type="ARBA" id="ARBA00022679"/>
    </source>
</evidence>
<comment type="subcellular location">
    <subcellularLocation>
        <location evidence="3 16">Cytoplasm</location>
    </subcellularLocation>
</comment>
<protein>
    <recommendedName>
        <fullName evidence="15 16">Type III pantothenate kinase</fullName>
        <ecNumber evidence="6 16">2.7.1.33</ecNumber>
    </recommendedName>
    <alternativeName>
        <fullName evidence="16">PanK-III</fullName>
    </alternativeName>
    <alternativeName>
        <fullName evidence="16">Pantothenic acid kinase</fullName>
    </alternativeName>
</protein>
<evidence type="ECO:0000256" key="12">
    <source>
        <dbReference type="ARBA" id="ARBA00022958"/>
    </source>
</evidence>
<dbReference type="PANTHER" id="PTHR34265">
    <property type="entry name" value="TYPE III PANTOTHENATE KINASE"/>
    <property type="match status" value="1"/>
</dbReference>
<comment type="caution">
    <text evidence="17">The sequence shown here is derived from an EMBL/GenBank/DDBJ whole genome shotgun (WGS) entry which is preliminary data.</text>
</comment>
<dbReference type="CDD" id="cd24015">
    <property type="entry name" value="ASKHA_NBD_PanK-III"/>
    <property type="match status" value="1"/>
</dbReference>
<dbReference type="InterPro" id="IPR043129">
    <property type="entry name" value="ATPase_NBD"/>
</dbReference>
<dbReference type="RefSeq" id="WP_076095613.1">
    <property type="nucleotide sequence ID" value="NZ_MTHD01000004.1"/>
</dbReference>
<dbReference type="EC" id="2.7.1.33" evidence="6 16"/>
<evidence type="ECO:0000256" key="2">
    <source>
        <dbReference type="ARBA" id="ARBA00001958"/>
    </source>
</evidence>
<keyword evidence="9 16" id="KW-0547">Nucleotide-binding</keyword>
<comment type="pathway">
    <text evidence="4 16">Cofactor biosynthesis; coenzyme A biosynthesis; CoA from (R)-pantothenate: step 1/5.</text>
</comment>
<evidence type="ECO:0000256" key="15">
    <source>
        <dbReference type="ARBA" id="ARBA00040883"/>
    </source>
</evidence>
<dbReference type="OrthoDB" id="9781305at2"/>
<comment type="cofactor">
    <cofactor evidence="16">
        <name>NH4(+)</name>
        <dbReference type="ChEBI" id="CHEBI:28938"/>
    </cofactor>
    <cofactor evidence="16">
        <name>K(+)</name>
        <dbReference type="ChEBI" id="CHEBI:29103"/>
    </cofactor>
    <text evidence="16">A monovalent cation. Ammonium or potassium.</text>
</comment>
<feature type="binding site" evidence="16">
    <location>
        <begin position="97"/>
        <end position="100"/>
    </location>
    <ligand>
        <name>substrate</name>
    </ligand>
</feature>
<feature type="binding site" evidence="16">
    <location>
        <position position="90"/>
    </location>
    <ligand>
        <name>substrate</name>
    </ligand>
</feature>
<dbReference type="NCBIfam" id="TIGR00671">
    <property type="entry name" value="baf"/>
    <property type="match status" value="1"/>
</dbReference>
<feature type="binding site" evidence="16">
    <location>
        <position position="122"/>
    </location>
    <ligand>
        <name>ATP</name>
        <dbReference type="ChEBI" id="CHEBI:30616"/>
    </ligand>
</feature>
<dbReference type="GO" id="GO:0005737">
    <property type="term" value="C:cytoplasm"/>
    <property type="evidence" value="ECO:0007669"/>
    <property type="project" value="UniProtKB-SubCell"/>
</dbReference>
<dbReference type="HAMAP" id="MF_01274">
    <property type="entry name" value="Pantothen_kinase_3"/>
    <property type="match status" value="1"/>
</dbReference>
<comment type="catalytic activity">
    <reaction evidence="1 16">
        <text>(R)-pantothenate + ATP = (R)-4'-phosphopantothenate + ADP + H(+)</text>
        <dbReference type="Rhea" id="RHEA:16373"/>
        <dbReference type="ChEBI" id="CHEBI:10986"/>
        <dbReference type="ChEBI" id="CHEBI:15378"/>
        <dbReference type="ChEBI" id="CHEBI:29032"/>
        <dbReference type="ChEBI" id="CHEBI:30616"/>
        <dbReference type="ChEBI" id="CHEBI:456216"/>
        <dbReference type="EC" id="2.7.1.33"/>
    </reaction>
</comment>
<keyword evidence="10 16" id="KW-0418">Kinase</keyword>
<comment type="subunit">
    <text evidence="5 16">Homodimer.</text>
</comment>
<dbReference type="GO" id="GO:0005524">
    <property type="term" value="F:ATP binding"/>
    <property type="evidence" value="ECO:0007669"/>
    <property type="project" value="UniProtKB-UniRule"/>
</dbReference>
<feature type="binding site" evidence="16">
    <location>
        <position position="172"/>
    </location>
    <ligand>
        <name>substrate</name>
    </ligand>
</feature>
<comment type="cofactor">
    <cofactor evidence="2">
        <name>K(+)</name>
        <dbReference type="ChEBI" id="CHEBI:29103"/>
    </cofactor>
</comment>
<evidence type="ECO:0000256" key="13">
    <source>
        <dbReference type="ARBA" id="ARBA00022993"/>
    </source>
</evidence>
<organism evidence="17 18">
    <name type="scientific">Azonexus hydrophilus</name>
    <dbReference type="NCBI Taxonomy" id="418702"/>
    <lineage>
        <taxon>Bacteria</taxon>
        <taxon>Pseudomonadati</taxon>
        <taxon>Pseudomonadota</taxon>
        <taxon>Betaproteobacteria</taxon>
        <taxon>Rhodocyclales</taxon>
        <taxon>Azonexaceae</taxon>
        <taxon>Azonexus</taxon>
    </lineage>
</organism>
<keyword evidence="12 16" id="KW-0630">Potassium</keyword>
<proteinExistence type="inferred from homology"/>
<dbReference type="SUPFAM" id="SSF53067">
    <property type="entry name" value="Actin-like ATPase domain"/>
    <property type="match status" value="2"/>
</dbReference>
<evidence type="ECO:0000256" key="5">
    <source>
        <dbReference type="ARBA" id="ARBA00011738"/>
    </source>
</evidence>
<name>A0A1R1I2L5_9RHOO</name>
<gene>
    <name evidence="16" type="primary">coaX</name>
    <name evidence="17" type="ORF">BJN45_12230</name>
</gene>
<evidence type="ECO:0000256" key="11">
    <source>
        <dbReference type="ARBA" id="ARBA00022840"/>
    </source>
</evidence>
<keyword evidence="11 16" id="KW-0067">ATP-binding</keyword>
<evidence type="ECO:0000313" key="18">
    <source>
        <dbReference type="Proteomes" id="UP000187526"/>
    </source>
</evidence>
<accession>A0A1R1I2L5</accession>
<keyword evidence="13 16" id="KW-0173">Coenzyme A biosynthesis</keyword>
<dbReference type="GO" id="GO:0015937">
    <property type="term" value="P:coenzyme A biosynthetic process"/>
    <property type="evidence" value="ECO:0007669"/>
    <property type="project" value="UniProtKB-UniRule"/>
</dbReference>
<evidence type="ECO:0000256" key="9">
    <source>
        <dbReference type="ARBA" id="ARBA00022741"/>
    </source>
</evidence>
<evidence type="ECO:0000256" key="7">
    <source>
        <dbReference type="ARBA" id="ARBA00022490"/>
    </source>
</evidence>
<evidence type="ECO:0000256" key="4">
    <source>
        <dbReference type="ARBA" id="ARBA00005225"/>
    </source>
</evidence>
<feature type="binding site" evidence="16">
    <location>
        <begin position="6"/>
        <end position="13"/>
    </location>
    <ligand>
        <name>ATP</name>
        <dbReference type="ChEBI" id="CHEBI:30616"/>
    </ligand>
</feature>
<sequence length="242" mass="25671">MILCIDSGNSRIKYGLWKDDGWLASGAFAHAESAELGRLAESWPLPERIMLANVAGPQAEARIRQGLADWSARLEVVHSSVAACGVVNHYRNPGRLGVDRWCALIGARSLVPGALLVVMAGTATTIDTLDAAGNFLGGFILPGQHLMLSALARDTAGLPFADGHHAIWPQATEDAIVSGAIEAQVGAIERAWARLPDGKRHCLLSGGNAALLAQHLVIPASQADNLPLLGLKEMARETRRET</sequence>
<dbReference type="AlphaFoldDB" id="A0A1R1I2L5"/>
<evidence type="ECO:0000313" key="17">
    <source>
        <dbReference type="EMBL" id="OMG53001.1"/>
    </source>
</evidence>
<dbReference type="STRING" id="418702.BJN45_12230"/>